<comment type="catalytic activity">
    <reaction evidence="4 7">
        <text>uridine(38/39/40) in tRNA = pseudouridine(38/39/40) in tRNA</text>
        <dbReference type="Rhea" id="RHEA:22376"/>
        <dbReference type="Rhea" id="RHEA-COMP:10085"/>
        <dbReference type="Rhea" id="RHEA-COMP:10087"/>
        <dbReference type="ChEBI" id="CHEBI:65314"/>
        <dbReference type="ChEBI" id="CHEBI:65315"/>
        <dbReference type="EC" id="5.4.99.12"/>
    </reaction>
</comment>
<dbReference type="GO" id="GO:0160147">
    <property type="term" value="F:tRNA pseudouridine(38-40) synthase activity"/>
    <property type="evidence" value="ECO:0007669"/>
    <property type="project" value="UniProtKB-EC"/>
</dbReference>
<dbReference type="PANTHER" id="PTHR11142:SF0">
    <property type="entry name" value="TRNA PSEUDOURIDINE SYNTHASE-LIKE 1"/>
    <property type="match status" value="1"/>
</dbReference>
<evidence type="ECO:0000256" key="7">
    <source>
        <dbReference type="RuleBase" id="RU003792"/>
    </source>
</evidence>
<feature type="active site" description="Nucleophile" evidence="4 5">
    <location>
        <position position="52"/>
    </location>
</feature>
<dbReference type="InterPro" id="IPR020097">
    <property type="entry name" value="PsdUridine_synth_TruA_a/b_dom"/>
</dbReference>
<comment type="subunit">
    <text evidence="4">Homodimer.</text>
</comment>
<gene>
    <name evidence="4" type="primary">truA</name>
    <name evidence="9" type="ordered locus">Psta_4219</name>
</gene>
<dbReference type="Pfam" id="PF01416">
    <property type="entry name" value="PseudoU_synth_1"/>
    <property type="match status" value="2"/>
</dbReference>
<feature type="binding site" evidence="4 6">
    <location>
        <position position="110"/>
    </location>
    <ligand>
        <name>substrate</name>
    </ligand>
</feature>
<dbReference type="Proteomes" id="UP000001887">
    <property type="component" value="Chromosome"/>
</dbReference>
<reference evidence="9 10" key="1">
    <citation type="journal article" date="2009" name="Stand. Genomic Sci.">
        <title>Complete genome sequence of Pirellula staleyi type strain (ATCC 27377).</title>
        <authorList>
            <person name="Clum A."/>
            <person name="Tindall B.J."/>
            <person name="Sikorski J."/>
            <person name="Ivanova N."/>
            <person name="Mavrommatis K."/>
            <person name="Lucas S."/>
            <person name="Glavina del Rio T."/>
            <person name="Nolan M."/>
            <person name="Chen F."/>
            <person name="Tice H."/>
            <person name="Pitluck S."/>
            <person name="Cheng J.F."/>
            <person name="Chertkov O."/>
            <person name="Brettin T."/>
            <person name="Han C."/>
            <person name="Detter J.C."/>
            <person name="Kuske C."/>
            <person name="Bruce D."/>
            <person name="Goodwin L."/>
            <person name="Ovchinikova G."/>
            <person name="Pati A."/>
            <person name="Mikhailova N."/>
            <person name="Chen A."/>
            <person name="Palaniappan K."/>
            <person name="Land M."/>
            <person name="Hauser L."/>
            <person name="Chang Y.J."/>
            <person name="Jeffries C.D."/>
            <person name="Chain P."/>
            <person name="Rohde M."/>
            <person name="Goker M."/>
            <person name="Bristow J."/>
            <person name="Eisen J.A."/>
            <person name="Markowitz V."/>
            <person name="Hugenholtz P."/>
            <person name="Kyrpides N.C."/>
            <person name="Klenk H.P."/>
            <person name="Lapidus A."/>
        </authorList>
    </citation>
    <scope>NUCLEOTIDE SEQUENCE [LARGE SCALE GENOMIC DNA]</scope>
    <source>
        <strain evidence="10">ATCC 27377 / DSM 6068 / ICPB 4128</strain>
    </source>
</reference>
<dbReference type="InterPro" id="IPR001406">
    <property type="entry name" value="PsdUridine_synth_TruA"/>
</dbReference>
<dbReference type="InterPro" id="IPR020095">
    <property type="entry name" value="PsdUridine_synth_TruA_C"/>
</dbReference>
<dbReference type="InterPro" id="IPR020094">
    <property type="entry name" value="TruA/RsuA/RluB/E/F_N"/>
</dbReference>
<dbReference type="Gene3D" id="3.30.70.580">
    <property type="entry name" value="Pseudouridine synthase I, catalytic domain, N-terminal subdomain"/>
    <property type="match status" value="1"/>
</dbReference>
<comment type="similarity">
    <text evidence="1 4 7">Belongs to the tRNA pseudouridine synthase TruA family.</text>
</comment>
<dbReference type="GO" id="GO:0003723">
    <property type="term" value="F:RNA binding"/>
    <property type="evidence" value="ECO:0007669"/>
    <property type="project" value="InterPro"/>
</dbReference>
<keyword evidence="3 4" id="KW-0413">Isomerase</keyword>
<dbReference type="CDD" id="cd02570">
    <property type="entry name" value="PseudoU_synth_EcTruA"/>
    <property type="match status" value="1"/>
</dbReference>
<dbReference type="FunFam" id="3.30.70.580:FF:000001">
    <property type="entry name" value="tRNA pseudouridine synthase A"/>
    <property type="match status" value="1"/>
</dbReference>
<evidence type="ECO:0000256" key="6">
    <source>
        <dbReference type="PIRSR" id="PIRSR001430-2"/>
    </source>
</evidence>
<dbReference type="HOGENOM" id="CLU_014673_0_1_0"/>
<dbReference type="KEGG" id="psl:Psta_4219"/>
<dbReference type="PANTHER" id="PTHR11142">
    <property type="entry name" value="PSEUDOURIDYLATE SYNTHASE"/>
    <property type="match status" value="1"/>
</dbReference>
<dbReference type="Gene3D" id="3.30.70.660">
    <property type="entry name" value="Pseudouridine synthase I, catalytic domain, C-terminal subdomain"/>
    <property type="match status" value="1"/>
</dbReference>
<dbReference type="InterPro" id="IPR020103">
    <property type="entry name" value="PsdUridine_synth_cat_dom_sf"/>
</dbReference>
<evidence type="ECO:0000256" key="1">
    <source>
        <dbReference type="ARBA" id="ARBA00009375"/>
    </source>
</evidence>
<dbReference type="EC" id="5.4.99.12" evidence="4"/>
<evidence type="ECO:0000313" key="10">
    <source>
        <dbReference type="Proteomes" id="UP000001887"/>
    </source>
</evidence>
<evidence type="ECO:0000313" key="9">
    <source>
        <dbReference type="EMBL" id="ADB18867.1"/>
    </source>
</evidence>
<feature type="domain" description="Pseudouridine synthase I TruA alpha/beta" evidence="8">
    <location>
        <begin position="143"/>
        <end position="249"/>
    </location>
</feature>
<name>D2R418_PIRSD</name>
<dbReference type="OrthoDB" id="9811823at2"/>
<evidence type="ECO:0000256" key="4">
    <source>
        <dbReference type="HAMAP-Rule" id="MF_00171"/>
    </source>
</evidence>
<dbReference type="STRING" id="530564.Psta_4219"/>
<comment type="caution">
    <text evidence="4">Lacks conserved residue(s) required for the propagation of feature annotation.</text>
</comment>
<proteinExistence type="inferred from homology"/>
<dbReference type="GO" id="GO:0031119">
    <property type="term" value="P:tRNA pseudouridine synthesis"/>
    <property type="evidence" value="ECO:0007669"/>
    <property type="project" value="UniProtKB-UniRule"/>
</dbReference>
<accession>D2R418</accession>
<dbReference type="PIRSF" id="PIRSF001430">
    <property type="entry name" value="tRNA_psdUrid_synth"/>
    <property type="match status" value="1"/>
</dbReference>
<evidence type="ECO:0000256" key="2">
    <source>
        <dbReference type="ARBA" id="ARBA00022694"/>
    </source>
</evidence>
<evidence type="ECO:0000259" key="8">
    <source>
        <dbReference type="Pfam" id="PF01416"/>
    </source>
</evidence>
<protein>
    <recommendedName>
        <fullName evidence="4">tRNA pseudouridine synthase A</fullName>
        <ecNumber evidence="4">5.4.99.12</ecNumber>
    </recommendedName>
    <alternativeName>
        <fullName evidence="4">tRNA pseudouridine(38-40) synthase</fullName>
    </alternativeName>
    <alternativeName>
        <fullName evidence="4">tRNA pseudouridylate synthase I</fullName>
    </alternativeName>
    <alternativeName>
        <fullName evidence="4">tRNA-uridine isomerase I</fullName>
    </alternativeName>
</protein>
<organism evidence="9 10">
    <name type="scientific">Pirellula staleyi (strain ATCC 27377 / DSM 6068 / ICPB 4128)</name>
    <name type="common">Pirella staleyi</name>
    <dbReference type="NCBI Taxonomy" id="530564"/>
    <lineage>
        <taxon>Bacteria</taxon>
        <taxon>Pseudomonadati</taxon>
        <taxon>Planctomycetota</taxon>
        <taxon>Planctomycetia</taxon>
        <taxon>Pirellulales</taxon>
        <taxon>Pirellulaceae</taxon>
        <taxon>Pirellula</taxon>
    </lineage>
</organism>
<dbReference type="eggNOG" id="COG0101">
    <property type="taxonomic scope" value="Bacteria"/>
</dbReference>
<dbReference type="HAMAP" id="MF_00171">
    <property type="entry name" value="TruA"/>
    <property type="match status" value="1"/>
</dbReference>
<dbReference type="SUPFAM" id="SSF55120">
    <property type="entry name" value="Pseudouridine synthase"/>
    <property type="match status" value="1"/>
</dbReference>
<dbReference type="NCBIfam" id="TIGR00071">
    <property type="entry name" value="hisT_truA"/>
    <property type="match status" value="1"/>
</dbReference>
<dbReference type="AlphaFoldDB" id="D2R418"/>
<feature type="domain" description="Pseudouridine synthase I TruA alpha/beta" evidence="8">
    <location>
        <begin position="9"/>
        <end position="100"/>
    </location>
</feature>
<keyword evidence="10" id="KW-1185">Reference proteome</keyword>
<evidence type="ECO:0000256" key="5">
    <source>
        <dbReference type="PIRSR" id="PIRSR001430-1"/>
    </source>
</evidence>
<keyword evidence="2 4" id="KW-0819">tRNA processing</keyword>
<sequence length="285" mass="31740">MRTFKLTLAYDGTNFGGWQWQPNRRTVQDELEKAVETITGVRSRFVASGRTDAGVHALGQVAAFSSETGIDPAGLLKGLNAKVPDDIFIFDVVEVPLAFHPIRDAVRKRYRYVVQDGPLRDIFDRQYAWHVRQPLDEQAMLEASRLLLGEHDFASFQTSGSSRLTTERNVLDISVERVDGARTSRVHVEVEADGFLFNMVRNIVGTLVEVGKGTRPVAWTREVLESRDRRRAGMTAPAQGLFMIGVHYDADSTSMERVAPSADPRNLQGLGVRVMGQPIAADEQE</sequence>
<evidence type="ECO:0000256" key="3">
    <source>
        <dbReference type="ARBA" id="ARBA00023235"/>
    </source>
</evidence>
<comment type="function">
    <text evidence="4">Formation of pseudouridine at positions 38, 39 and 40 in the anticodon stem and loop of transfer RNAs.</text>
</comment>
<dbReference type="EMBL" id="CP001848">
    <property type="protein sequence ID" value="ADB18867.1"/>
    <property type="molecule type" value="Genomic_DNA"/>
</dbReference>